<name>A0A5B7GL68_PORTR</name>
<comment type="caution">
    <text evidence="2">The sequence shown here is derived from an EMBL/GenBank/DDBJ whole genome shotgun (WGS) entry which is preliminary data.</text>
</comment>
<keyword evidence="3" id="KW-1185">Reference proteome</keyword>
<proteinExistence type="predicted"/>
<evidence type="ECO:0000313" key="3">
    <source>
        <dbReference type="Proteomes" id="UP000324222"/>
    </source>
</evidence>
<reference evidence="2 3" key="1">
    <citation type="submission" date="2019-05" db="EMBL/GenBank/DDBJ databases">
        <title>Another draft genome of Portunus trituberculatus and its Hox gene families provides insights of decapod evolution.</title>
        <authorList>
            <person name="Jeong J.-H."/>
            <person name="Song I."/>
            <person name="Kim S."/>
            <person name="Choi T."/>
            <person name="Kim D."/>
            <person name="Ryu S."/>
            <person name="Kim W."/>
        </authorList>
    </citation>
    <scope>NUCLEOTIDE SEQUENCE [LARGE SCALE GENOMIC DNA]</scope>
    <source>
        <tissue evidence="2">Muscle</tissue>
    </source>
</reference>
<evidence type="ECO:0000256" key="1">
    <source>
        <dbReference type="SAM" id="MobiDB-lite"/>
    </source>
</evidence>
<dbReference type="EMBL" id="VSRR010018017">
    <property type="protein sequence ID" value="MPC60901.1"/>
    <property type="molecule type" value="Genomic_DNA"/>
</dbReference>
<feature type="region of interest" description="Disordered" evidence="1">
    <location>
        <begin position="1"/>
        <end position="38"/>
    </location>
</feature>
<organism evidence="2 3">
    <name type="scientific">Portunus trituberculatus</name>
    <name type="common">Swimming crab</name>
    <name type="synonym">Neptunus trituberculatus</name>
    <dbReference type="NCBI Taxonomy" id="210409"/>
    <lineage>
        <taxon>Eukaryota</taxon>
        <taxon>Metazoa</taxon>
        <taxon>Ecdysozoa</taxon>
        <taxon>Arthropoda</taxon>
        <taxon>Crustacea</taxon>
        <taxon>Multicrustacea</taxon>
        <taxon>Malacostraca</taxon>
        <taxon>Eumalacostraca</taxon>
        <taxon>Eucarida</taxon>
        <taxon>Decapoda</taxon>
        <taxon>Pleocyemata</taxon>
        <taxon>Brachyura</taxon>
        <taxon>Eubrachyura</taxon>
        <taxon>Portunoidea</taxon>
        <taxon>Portunidae</taxon>
        <taxon>Portuninae</taxon>
        <taxon>Portunus</taxon>
    </lineage>
</organism>
<sequence>MLYLPPGDTRHVHGGEPRPMPHSGGTKLDIHGMKSTTSPPQFLLRHAASNRQPGRVCLASQDKCPRVGRMASTWDEPNLEVS</sequence>
<gene>
    <name evidence="2" type="ORF">E2C01_054961</name>
</gene>
<dbReference type="AlphaFoldDB" id="A0A5B7GL68"/>
<accession>A0A5B7GL68</accession>
<dbReference type="Proteomes" id="UP000324222">
    <property type="component" value="Unassembled WGS sequence"/>
</dbReference>
<protein>
    <submittedName>
        <fullName evidence="2">Uncharacterized protein</fullName>
    </submittedName>
</protein>
<evidence type="ECO:0000313" key="2">
    <source>
        <dbReference type="EMBL" id="MPC60901.1"/>
    </source>
</evidence>